<accession>A0ABT2HCS9</accession>
<keyword evidence="1" id="KW-0812">Transmembrane</keyword>
<keyword evidence="3" id="KW-1185">Reference proteome</keyword>
<proteinExistence type="predicted"/>
<keyword evidence="1" id="KW-1133">Transmembrane helix</keyword>
<reference evidence="2 3" key="1">
    <citation type="submission" date="2022-08" db="EMBL/GenBank/DDBJ databases">
        <title>Taxonomy of Curtobacterium flaccumfaciens.</title>
        <authorList>
            <person name="Osdaghi E."/>
            <person name="Taghavi S.M."/>
            <person name="Hamidizade M."/>
            <person name="Abachi H."/>
            <person name="Fazliarab A."/>
            <person name="Baeyen S."/>
            <person name="Portier P."/>
            <person name="Van Vaerenbergh J."/>
            <person name="Jacques M.-A."/>
        </authorList>
    </citation>
    <scope>NUCLEOTIDE SEQUENCE [LARGE SCALE GENOMIC DNA]</scope>
    <source>
        <strain evidence="2 3">LMG8786T</strain>
    </source>
</reference>
<organism evidence="2 3">
    <name type="scientific">Curtobacterium citreum</name>
    <dbReference type="NCBI Taxonomy" id="2036"/>
    <lineage>
        <taxon>Bacteria</taxon>
        <taxon>Bacillati</taxon>
        <taxon>Actinomycetota</taxon>
        <taxon>Actinomycetes</taxon>
        <taxon>Micrococcales</taxon>
        <taxon>Microbacteriaceae</taxon>
        <taxon>Curtobacterium</taxon>
    </lineage>
</organism>
<protein>
    <submittedName>
        <fullName evidence="2">Uncharacterized protein</fullName>
    </submittedName>
</protein>
<dbReference type="Proteomes" id="UP001652264">
    <property type="component" value="Unassembled WGS sequence"/>
</dbReference>
<sequence>MASLFSAAAALTLFLGMNFMSDPQTGAVHGFFAAMAVAFASYVLLLFLSAGPRLDTAYVTLHSVRNELNGTHRSRR</sequence>
<name>A0ABT2HCS9_9MICO</name>
<dbReference type="RefSeq" id="WP_114851064.1">
    <property type="nucleotide sequence ID" value="NZ_BMNV01000002.1"/>
</dbReference>
<gene>
    <name evidence="2" type="ORF">NYQ28_00595</name>
</gene>
<keyword evidence="1" id="KW-0472">Membrane</keyword>
<evidence type="ECO:0000256" key="1">
    <source>
        <dbReference type="SAM" id="Phobius"/>
    </source>
</evidence>
<comment type="caution">
    <text evidence="2">The sequence shown here is derived from an EMBL/GenBank/DDBJ whole genome shotgun (WGS) entry which is preliminary data.</text>
</comment>
<evidence type="ECO:0000313" key="3">
    <source>
        <dbReference type="Proteomes" id="UP001652264"/>
    </source>
</evidence>
<evidence type="ECO:0000313" key="2">
    <source>
        <dbReference type="EMBL" id="MCS6521065.1"/>
    </source>
</evidence>
<feature type="transmembrane region" description="Helical" evidence="1">
    <location>
        <begin position="30"/>
        <end position="48"/>
    </location>
</feature>
<dbReference type="EMBL" id="JANVAD010000001">
    <property type="protein sequence ID" value="MCS6521065.1"/>
    <property type="molecule type" value="Genomic_DNA"/>
</dbReference>